<keyword evidence="3" id="KW-0687">Ribonucleoprotein</keyword>
<comment type="similarity">
    <text evidence="1">Belongs to the eukaryotic ribosomal protein eL33 family.</text>
</comment>
<dbReference type="GO" id="GO:0003735">
    <property type="term" value="F:structural constituent of ribosome"/>
    <property type="evidence" value="ECO:0007669"/>
    <property type="project" value="InterPro"/>
</dbReference>
<keyword evidence="7" id="KW-1185">Reference proteome</keyword>
<evidence type="ECO:0000256" key="2">
    <source>
        <dbReference type="ARBA" id="ARBA00022980"/>
    </source>
</evidence>
<evidence type="ECO:0000313" key="7">
    <source>
        <dbReference type="Proteomes" id="UP001497623"/>
    </source>
</evidence>
<evidence type="ECO:0000256" key="4">
    <source>
        <dbReference type="ARBA" id="ARBA00035228"/>
    </source>
</evidence>
<comment type="caution">
    <text evidence="6">The sequence shown here is derived from an EMBL/GenBank/DDBJ whole genome shotgun (WGS) entry which is preliminary data.</text>
</comment>
<dbReference type="FunFam" id="2.40.10.190:FF:000001">
    <property type="entry name" value="60S ribosomal protein L35a"/>
    <property type="match status" value="1"/>
</dbReference>
<dbReference type="AlphaFoldDB" id="A0AAV2R0F0"/>
<dbReference type="InterPro" id="IPR038661">
    <property type="entry name" value="Ribosomal_eL33_sf"/>
</dbReference>
<dbReference type="HAMAP" id="MF_00573">
    <property type="entry name" value="Ribosomal_eL33"/>
    <property type="match status" value="1"/>
</dbReference>
<dbReference type="GO" id="GO:0006412">
    <property type="term" value="P:translation"/>
    <property type="evidence" value="ECO:0007669"/>
    <property type="project" value="InterPro"/>
</dbReference>
<reference evidence="6 7" key="1">
    <citation type="submission" date="2024-05" db="EMBL/GenBank/DDBJ databases">
        <authorList>
            <person name="Wallberg A."/>
        </authorList>
    </citation>
    <scope>NUCLEOTIDE SEQUENCE [LARGE SCALE GENOMIC DNA]</scope>
</reference>
<gene>
    <name evidence="6" type="ORF">MNOR_LOCUS18329</name>
</gene>
<evidence type="ECO:0000256" key="5">
    <source>
        <dbReference type="ARBA" id="ARBA00035530"/>
    </source>
</evidence>
<proteinExistence type="inferred from homology"/>
<dbReference type="PANTHER" id="PTHR10902">
    <property type="entry name" value="60S RIBOSOMAL PROTEIN L35A"/>
    <property type="match status" value="1"/>
</dbReference>
<dbReference type="SUPFAM" id="SSF50447">
    <property type="entry name" value="Translation proteins"/>
    <property type="match status" value="1"/>
</dbReference>
<dbReference type="GO" id="GO:0005840">
    <property type="term" value="C:ribosome"/>
    <property type="evidence" value="ECO:0007669"/>
    <property type="project" value="UniProtKB-KW"/>
</dbReference>
<dbReference type="Pfam" id="PF01247">
    <property type="entry name" value="Ribosomal_L35Ae"/>
    <property type="match status" value="1"/>
</dbReference>
<dbReference type="Proteomes" id="UP001497623">
    <property type="component" value="Unassembled WGS sequence"/>
</dbReference>
<organism evidence="6 7">
    <name type="scientific">Meganyctiphanes norvegica</name>
    <name type="common">Northern krill</name>
    <name type="synonym">Thysanopoda norvegica</name>
    <dbReference type="NCBI Taxonomy" id="48144"/>
    <lineage>
        <taxon>Eukaryota</taxon>
        <taxon>Metazoa</taxon>
        <taxon>Ecdysozoa</taxon>
        <taxon>Arthropoda</taxon>
        <taxon>Crustacea</taxon>
        <taxon>Multicrustacea</taxon>
        <taxon>Malacostraca</taxon>
        <taxon>Eumalacostraca</taxon>
        <taxon>Eucarida</taxon>
        <taxon>Euphausiacea</taxon>
        <taxon>Euphausiidae</taxon>
        <taxon>Meganyctiphanes</taxon>
    </lineage>
</organism>
<accession>A0AAV2R0F0</accession>
<dbReference type="EMBL" id="CAXKWB010013052">
    <property type="protein sequence ID" value="CAL4106406.1"/>
    <property type="molecule type" value="Genomic_DNA"/>
</dbReference>
<evidence type="ECO:0000313" key="6">
    <source>
        <dbReference type="EMBL" id="CAL4106406.1"/>
    </source>
</evidence>
<name>A0AAV2R0F0_MEGNR</name>
<sequence length="149" mass="17106">SLINFNYLQHFKRHVPQRIRFSFLCKVRTAEDKMAKTPKKPGRMYAKAVFTGYKRGLRNQYDNTALLKVDGSKSKDASAFYIGKKCAYVYKAKNKTPSPLGDKTKLRVIWGKVTRTHGNSGALRAKFKRNLPATGMGRRVRIMMYPSRI</sequence>
<evidence type="ECO:0000256" key="3">
    <source>
        <dbReference type="ARBA" id="ARBA00023274"/>
    </source>
</evidence>
<protein>
    <recommendedName>
        <fullName evidence="4">Large ribosomal subunit protein eL33</fullName>
    </recommendedName>
    <alternativeName>
        <fullName evidence="5">60S ribosomal protein L35a</fullName>
    </alternativeName>
</protein>
<feature type="non-terminal residue" evidence="6">
    <location>
        <position position="1"/>
    </location>
</feature>
<keyword evidence="2" id="KW-0689">Ribosomal protein</keyword>
<dbReference type="InterPro" id="IPR009000">
    <property type="entry name" value="Transl_B-barrel_sf"/>
</dbReference>
<dbReference type="GO" id="GO:1990904">
    <property type="term" value="C:ribonucleoprotein complex"/>
    <property type="evidence" value="ECO:0007669"/>
    <property type="project" value="UniProtKB-KW"/>
</dbReference>
<evidence type="ECO:0000256" key="1">
    <source>
        <dbReference type="ARBA" id="ARBA00009269"/>
    </source>
</evidence>
<dbReference type="Gene3D" id="2.40.10.190">
    <property type="entry name" value="translation elongation factor selb, chain A, domain 4"/>
    <property type="match status" value="1"/>
</dbReference>
<dbReference type="InterPro" id="IPR001780">
    <property type="entry name" value="Ribosomal_eL33"/>
</dbReference>